<evidence type="ECO:0000259" key="9">
    <source>
        <dbReference type="PROSITE" id="PS51192"/>
    </source>
</evidence>
<feature type="compositionally biased region" description="Basic and acidic residues" evidence="8">
    <location>
        <begin position="127"/>
        <end position="147"/>
    </location>
</feature>
<dbReference type="PANTHER" id="PTHR13710">
    <property type="entry name" value="DNA HELICASE RECQ FAMILY MEMBER"/>
    <property type="match status" value="1"/>
</dbReference>
<gene>
    <name evidence="11" type="ORF">ACHAW5_001052</name>
</gene>
<dbReference type="InterPro" id="IPR001650">
    <property type="entry name" value="Helicase_C-like"/>
</dbReference>
<reference evidence="11 12" key="1">
    <citation type="submission" date="2024-10" db="EMBL/GenBank/DDBJ databases">
        <title>Updated reference genomes for cyclostephanoid diatoms.</title>
        <authorList>
            <person name="Roberts W.R."/>
            <person name="Alverson A.J."/>
        </authorList>
    </citation>
    <scope>NUCLEOTIDE SEQUENCE [LARGE SCALE GENOMIC DNA]</scope>
    <source>
        <strain evidence="11 12">AJA276-08</strain>
    </source>
</reference>
<feature type="region of interest" description="Disordered" evidence="8">
    <location>
        <begin position="61"/>
        <end position="184"/>
    </location>
</feature>
<keyword evidence="4 7" id="KW-0347">Helicase</keyword>
<dbReference type="Pfam" id="PF00270">
    <property type="entry name" value="DEAD"/>
    <property type="match status" value="1"/>
</dbReference>
<proteinExistence type="inferred from homology"/>
<comment type="catalytic activity">
    <reaction evidence="7">
        <text>ATP + H2O = ADP + phosphate + H(+)</text>
        <dbReference type="Rhea" id="RHEA:13065"/>
        <dbReference type="ChEBI" id="CHEBI:15377"/>
        <dbReference type="ChEBI" id="CHEBI:15378"/>
        <dbReference type="ChEBI" id="CHEBI:30616"/>
        <dbReference type="ChEBI" id="CHEBI:43474"/>
        <dbReference type="ChEBI" id="CHEBI:456216"/>
    </reaction>
</comment>
<dbReference type="AlphaFoldDB" id="A0ABD3NUK7"/>
<comment type="caution">
    <text evidence="11">The sequence shown here is derived from an EMBL/GenBank/DDBJ whole genome shotgun (WGS) entry which is preliminary data.</text>
</comment>
<evidence type="ECO:0000256" key="7">
    <source>
        <dbReference type="RuleBase" id="RU364117"/>
    </source>
</evidence>
<evidence type="ECO:0000313" key="12">
    <source>
        <dbReference type="Proteomes" id="UP001530315"/>
    </source>
</evidence>
<feature type="domain" description="Helicase ATP-binding" evidence="9">
    <location>
        <begin position="271"/>
        <end position="473"/>
    </location>
</feature>
<feature type="compositionally biased region" description="Polar residues" evidence="8">
    <location>
        <begin position="75"/>
        <end position="93"/>
    </location>
</feature>
<dbReference type="Pfam" id="PF00271">
    <property type="entry name" value="Helicase_C"/>
    <property type="match status" value="1"/>
</dbReference>
<dbReference type="Gene3D" id="3.40.50.300">
    <property type="entry name" value="P-loop containing nucleotide triphosphate hydrolases"/>
    <property type="match status" value="2"/>
</dbReference>
<evidence type="ECO:0000256" key="3">
    <source>
        <dbReference type="ARBA" id="ARBA00022801"/>
    </source>
</evidence>
<comment type="similarity">
    <text evidence="1 7">Belongs to the helicase family. RecQ subfamily.</text>
</comment>
<dbReference type="EMBL" id="JALLAZ020001154">
    <property type="protein sequence ID" value="KAL3779604.1"/>
    <property type="molecule type" value="Genomic_DNA"/>
</dbReference>
<feature type="compositionally biased region" description="Basic and acidic residues" evidence="8">
    <location>
        <begin position="165"/>
        <end position="182"/>
    </location>
</feature>
<organism evidence="11 12">
    <name type="scientific">Stephanodiscus triporus</name>
    <dbReference type="NCBI Taxonomy" id="2934178"/>
    <lineage>
        <taxon>Eukaryota</taxon>
        <taxon>Sar</taxon>
        <taxon>Stramenopiles</taxon>
        <taxon>Ochrophyta</taxon>
        <taxon>Bacillariophyta</taxon>
        <taxon>Coscinodiscophyceae</taxon>
        <taxon>Thalassiosirophycidae</taxon>
        <taxon>Stephanodiscales</taxon>
        <taxon>Stephanodiscaceae</taxon>
        <taxon>Stephanodiscus</taxon>
    </lineage>
</organism>
<dbReference type="InterPro" id="IPR027417">
    <property type="entry name" value="P-loop_NTPase"/>
</dbReference>
<dbReference type="EC" id="5.6.2.4" evidence="7"/>
<name>A0ABD3NUK7_9STRA</name>
<evidence type="ECO:0000256" key="6">
    <source>
        <dbReference type="ARBA" id="ARBA00034617"/>
    </source>
</evidence>
<dbReference type="InterPro" id="IPR032284">
    <property type="entry name" value="RecQ_Zn-bd"/>
</dbReference>
<dbReference type="InterPro" id="IPR014001">
    <property type="entry name" value="Helicase_ATP-bd"/>
</dbReference>
<sequence length="927" mass="103490">MCSTPLFPKPFTPTPKKMTWNCHACTYSNTDDRADQCNMCSTIRPFAAAPPIVDLTKICSPRQTNRSRRRHRLDQSTGIIRNTSAMTDSCQTSEKWKKSGSDEAGNDFDRKHGGGEDEDGIIVGPASRREKSGSNEARNDVGRKNDDDIIADPDPQRKLHMNINGRDRNADNKTDFGPEKRRDSKLKKTNAVVDIKSVGEVSVTNRSNSVVHKRQLSLQKNGRTEYSDGRVTDFFNQRKRPSADDLLEQAKVVLKQTFNLQSLRPLQESAVMNALQQRSSIVVMATGSGKSLCYQLPALVGGNINLKLCANNSSVTIVVCPLIALMVDQVGNLCRKGIRTAACLSSSHTAKAKAEIMNRLQTDKRDTQKETNKSSTDDILTPIQLLYCTPELIETDRFRAILTKLHELNRLYMFAIDEAHCLSTWGHDFRPAFRKLTWVRESFPNVPVMACTGTATARVVQDIRDTLQLGTNAPCIMGTFNRPNITYEVRFKDSLNAVRPQGAITDLVTFVKKQHDTAMSNSQPCSGIIYVHKREDCQGLASQISRATGLSCLAYHAGLKDSEREETQRKWTDGICSIAVATVAFGMGIDLPHVRYVIHWTMAKSLDGFYQESGRGGRDGKTSFSILYYSKDDAGAFAYLLKKNAECNAKKIGRQYQKVDQSLVELEGMVNYCIKPTCKRKYVLGHFGEIINESTVCNKTCDFCMDPKKVEREIQASHCMSAVANSHRIMRAGEDERKKADKKYHHDPLADDEGLSDDYGLEDDYLGNDEGLSGIINYAEDDDLISSTTTKQKGFVKASSVLSKYEAMEYETMECQEGKKGGFVNYKTRSLDRPRQEDPDAKRYRAVSIPDHLRGGMPDPLAAHTKTACPMEAGLKSSSLYASESERLKAEIEDLRKQQEAALSSLSSRSSSQTLPTPSLTFKKKWR</sequence>
<protein>
    <recommendedName>
        <fullName evidence="7">ATP-dependent DNA helicase</fullName>
        <ecNumber evidence="7">5.6.2.4</ecNumber>
    </recommendedName>
</protein>
<feature type="region of interest" description="Disordered" evidence="8">
    <location>
        <begin position="897"/>
        <end position="927"/>
    </location>
</feature>
<dbReference type="PROSITE" id="PS51194">
    <property type="entry name" value="HELICASE_CTER"/>
    <property type="match status" value="1"/>
</dbReference>
<dbReference type="SUPFAM" id="SSF52540">
    <property type="entry name" value="P-loop containing nucleoside triphosphate hydrolases"/>
    <property type="match status" value="1"/>
</dbReference>
<keyword evidence="3 7" id="KW-0378">Hydrolase</keyword>
<evidence type="ECO:0000256" key="1">
    <source>
        <dbReference type="ARBA" id="ARBA00005446"/>
    </source>
</evidence>
<keyword evidence="5 7" id="KW-0067">ATP-binding</keyword>
<evidence type="ECO:0000259" key="10">
    <source>
        <dbReference type="PROSITE" id="PS51194"/>
    </source>
</evidence>
<evidence type="ECO:0000313" key="11">
    <source>
        <dbReference type="EMBL" id="KAL3779604.1"/>
    </source>
</evidence>
<dbReference type="Proteomes" id="UP001530315">
    <property type="component" value="Unassembled WGS sequence"/>
</dbReference>
<dbReference type="NCBIfam" id="TIGR00614">
    <property type="entry name" value="recQ_fam"/>
    <property type="match status" value="1"/>
</dbReference>
<feature type="domain" description="Helicase C-terminal" evidence="10">
    <location>
        <begin position="503"/>
        <end position="667"/>
    </location>
</feature>
<comment type="catalytic activity">
    <reaction evidence="6 7">
        <text>Couples ATP hydrolysis with the unwinding of duplex DNA by translocating in the 3'-5' direction.</text>
        <dbReference type="EC" id="5.6.2.4"/>
    </reaction>
</comment>
<comment type="subcellular location">
    <subcellularLocation>
        <location evidence="7">Nucleus</location>
    </subcellularLocation>
</comment>
<dbReference type="GO" id="GO:0005524">
    <property type="term" value="F:ATP binding"/>
    <property type="evidence" value="ECO:0007669"/>
    <property type="project" value="UniProtKB-KW"/>
</dbReference>
<keyword evidence="2 7" id="KW-0547">Nucleotide-binding</keyword>
<keyword evidence="12" id="KW-1185">Reference proteome</keyword>
<dbReference type="SMART" id="SM00487">
    <property type="entry name" value="DEXDc"/>
    <property type="match status" value="1"/>
</dbReference>
<dbReference type="SMART" id="SM00490">
    <property type="entry name" value="HELICc"/>
    <property type="match status" value="1"/>
</dbReference>
<dbReference type="CDD" id="cd17920">
    <property type="entry name" value="DEXHc_RecQ"/>
    <property type="match status" value="1"/>
</dbReference>
<evidence type="ECO:0000256" key="8">
    <source>
        <dbReference type="SAM" id="MobiDB-lite"/>
    </source>
</evidence>
<keyword evidence="7" id="KW-0539">Nucleus</keyword>
<dbReference type="InterPro" id="IPR004589">
    <property type="entry name" value="DNA_helicase_ATP-dep_RecQ"/>
</dbReference>
<dbReference type="GO" id="GO:0016787">
    <property type="term" value="F:hydrolase activity"/>
    <property type="evidence" value="ECO:0007669"/>
    <property type="project" value="UniProtKB-KW"/>
</dbReference>
<feature type="compositionally biased region" description="Low complexity" evidence="8">
    <location>
        <begin position="903"/>
        <end position="921"/>
    </location>
</feature>
<dbReference type="PANTHER" id="PTHR13710:SF155">
    <property type="entry name" value="ATP-DEPENDENT DNA HELICASE Q-LIKE 3"/>
    <property type="match status" value="1"/>
</dbReference>
<dbReference type="GO" id="GO:0043138">
    <property type="term" value="F:3'-5' DNA helicase activity"/>
    <property type="evidence" value="ECO:0007669"/>
    <property type="project" value="UniProtKB-EC"/>
</dbReference>
<dbReference type="Gene3D" id="2.30.30.380">
    <property type="entry name" value="Zn-finger domain of Sec23/24"/>
    <property type="match status" value="1"/>
</dbReference>
<dbReference type="PROSITE" id="PS51192">
    <property type="entry name" value="HELICASE_ATP_BIND_1"/>
    <property type="match status" value="1"/>
</dbReference>
<accession>A0ABD3NUK7</accession>
<dbReference type="InterPro" id="IPR011545">
    <property type="entry name" value="DEAD/DEAH_box_helicase_dom"/>
</dbReference>
<dbReference type="GO" id="GO:0005634">
    <property type="term" value="C:nucleus"/>
    <property type="evidence" value="ECO:0007669"/>
    <property type="project" value="UniProtKB-SubCell"/>
</dbReference>
<evidence type="ECO:0000256" key="2">
    <source>
        <dbReference type="ARBA" id="ARBA00022741"/>
    </source>
</evidence>
<evidence type="ECO:0000256" key="4">
    <source>
        <dbReference type="ARBA" id="ARBA00022806"/>
    </source>
</evidence>
<dbReference type="Pfam" id="PF16124">
    <property type="entry name" value="RecQ_Zn_bind"/>
    <property type="match status" value="1"/>
</dbReference>
<feature type="compositionally biased region" description="Basic and acidic residues" evidence="8">
    <location>
        <begin position="94"/>
        <end position="115"/>
    </location>
</feature>
<evidence type="ECO:0000256" key="5">
    <source>
        <dbReference type="ARBA" id="ARBA00022840"/>
    </source>
</evidence>